<feature type="transmembrane region" description="Helical" evidence="1">
    <location>
        <begin position="12"/>
        <end position="30"/>
    </location>
</feature>
<keyword evidence="1" id="KW-0472">Membrane</keyword>
<dbReference type="InterPro" id="IPR025992">
    <property type="entry name" value="Haem-bd"/>
</dbReference>
<comment type="caution">
    <text evidence="3">The sequence shown here is derived from an EMBL/GenBank/DDBJ whole genome shotgun (WGS) entry which is preliminary data.</text>
</comment>
<dbReference type="Pfam" id="PF14376">
    <property type="entry name" value="Haem_bd"/>
    <property type="match status" value="1"/>
</dbReference>
<accession>A0A327R2J2</accession>
<evidence type="ECO:0000256" key="1">
    <source>
        <dbReference type="SAM" id="Phobius"/>
    </source>
</evidence>
<protein>
    <submittedName>
        <fullName evidence="3">Heme-binding protein</fullName>
    </submittedName>
</protein>
<dbReference type="Proteomes" id="UP000249696">
    <property type="component" value="Unassembled WGS sequence"/>
</dbReference>
<dbReference type="RefSeq" id="WP_245946393.1">
    <property type="nucleotide sequence ID" value="NZ_QLLN01000005.1"/>
</dbReference>
<gene>
    <name evidence="3" type="ORF">LV92_03027</name>
</gene>
<dbReference type="AlphaFoldDB" id="A0A327R2J2"/>
<keyword evidence="1" id="KW-1133">Transmembrane helix</keyword>
<name>A0A327R2J2_9FLAO</name>
<organism evidence="3 4">
    <name type="scientific">Arenibacter echinorum</name>
    <dbReference type="NCBI Taxonomy" id="440515"/>
    <lineage>
        <taxon>Bacteria</taxon>
        <taxon>Pseudomonadati</taxon>
        <taxon>Bacteroidota</taxon>
        <taxon>Flavobacteriia</taxon>
        <taxon>Flavobacteriales</taxon>
        <taxon>Flavobacteriaceae</taxon>
        <taxon>Arenibacter</taxon>
    </lineage>
</organism>
<dbReference type="EMBL" id="QLLN01000005">
    <property type="protein sequence ID" value="RAJ10278.1"/>
    <property type="molecule type" value="Genomic_DNA"/>
</dbReference>
<sequence>MAVCKSKLTEKVVTIIGSILLVVLVGIQFVPTKPNLSEIVPETDFMVINSVPKTIQNKLQVSCYDCHSNNTEYPWYNKIQPIAWILEDHVVQGKEELNFNEWGNYSARRKNSKLKSIISQIEDDEMPLFSYTIVHGDAKLSEEDKKEIIKYLTQVKKDL</sequence>
<keyword evidence="4" id="KW-1185">Reference proteome</keyword>
<evidence type="ECO:0000313" key="4">
    <source>
        <dbReference type="Proteomes" id="UP000249696"/>
    </source>
</evidence>
<evidence type="ECO:0000259" key="2">
    <source>
        <dbReference type="SMART" id="SM01235"/>
    </source>
</evidence>
<dbReference type="SMART" id="SM01235">
    <property type="entry name" value="Haem_bd"/>
    <property type="match status" value="1"/>
</dbReference>
<evidence type="ECO:0000313" key="3">
    <source>
        <dbReference type="EMBL" id="RAJ10278.1"/>
    </source>
</evidence>
<keyword evidence="1" id="KW-0812">Transmembrane</keyword>
<proteinExistence type="predicted"/>
<feature type="domain" description="Haem-binding" evidence="2">
    <location>
        <begin position="21"/>
        <end position="156"/>
    </location>
</feature>
<reference evidence="3 4" key="1">
    <citation type="submission" date="2018-06" db="EMBL/GenBank/DDBJ databases">
        <title>Genomic Encyclopedia of Archaeal and Bacterial Type Strains, Phase II (KMG-II): from individual species to whole genera.</title>
        <authorList>
            <person name="Goeker M."/>
        </authorList>
    </citation>
    <scope>NUCLEOTIDE SEQUENCE [LARGE SCALE GENOMIC DNA]</scope>
    <source>
        <strain evidence="3 4">DSM 23522</strain>
    </source>
</reference>